<dbReference type="PROSITE" id="PS01358">
    <property type="entry name" value="ZF_RANBP2_1"/>
    <property type="match status" value="1"/>
</dbReference>
<evidence type="ECO:0000259" key="4">
    <source>
        <dbReference type="PROSITE" id="PS50199"/>
    </source>
</evidence>
<dbReference type="RefSeq" id="WP_106453748.1">
    <property type="nucleotide sequence ID" value="NZ_PXYH01000014.1"/>
</dbReference>
<name>A0A2P7QSZ6_9GAMM</name>
<evidence type="ECO:0000256" key="1">
    <source>
        <dbReference type="ARBA" id="ARBA00022723"/>
    </source>
</evidence>
<keyword evidence="1" id="KW-0479">Metal-binding</keyword>
<dbReference type="EMBL" id="PXYH01000014">
    <property type="protein sequence ID" value="PSJ41086.1"/>
    <property type="molecule type" value="Genomic_DNA"/>
</dbReference>
<evidence type="ECO:0000313" key="6">
    <source>
        <dbReference type="Proteomes" id="UP000242181"/>
    </source>
</evidence>
<dbReference type="OrthoDB" id="9814654at2"/>
<comment type="caution">
    <text evidence="5">The sequence shown here is derived from an EMBL/GenBank/DDBJ whole genome shotgun (WGS) entry which is preliminary data.</text>
</comment>
<dbReference type="Proteomes" id="UP000242181">
    <property type="component" value="Unassembled WGS sequence"/>
</dbReference>
<accession>A0A2P7QSZ6</accession>
<keyword evidence="6" id="KW-1185">Reference proteome</keyword>
<sequence length="106" mass="11696">MSDWIAVFEAANSLEAHTLKGALESRGMAVLLKGEALSGALGELPMDAACVTLLVKMPHWQRAREFVRAYQQQDGCPWRCDRCGEENGARFEVCWHCGSVPEDTQG</sequence>
<dbReference type="GO" id="GO:0008270">
    <property type="term" value="F:zinc ion binding"/>
    <property type="evidence" value="ECO:0007669"/>
    <property type="project" value="UniProtKB-KW"/>
</dbReference>
<keyword evidence="2" id="KW-0863">Zinc-finger</keyword>
<keyword evidence="3" id="KW-0862">Zinc</keyword>
<protein>
    <recommendedName>
        <fullName evidence="4">RanBP2-type domain-containing protein</fullName>
    </recommendedName>
</protein>
<organism evidence="5 6">
    <name type="scientific">Zobellella taiwanensis</name>
    <dbReference type="NCBI Taxonomy" id="347535"/>
    <lineage>
        <taxon>Bacteria</taxon>
        <taxon>Pseudomonadati</taxon>
        <taxon>Pseudomonadota</taxon>
        <taxon>Gammaproteobacteria</taxon>
        <taxon>Aeromonadales</taxon>
        <taxon>Aeromonadaceae</taxon>
        <taxon>Zobellella</taxon>
    </lineage>
</organism>
<dbReference type="AlphaFoldDB" id="A0A2P7QSZ6"/>
<evidence type="ECO:0000313" key="5">
    <source>
        <dbReference type="EMBL" id="PSJ41086.1"/>
    </source>
</evidence>
<dbReference type="InterPro" id="IPR018551">
    <property type="entry name" value="DUF2007"/>
</dbReference>
<dbReference type="InterPro" id="IPR001876">
    <property type="entry name" value="Znf_RanBP2"/>
</dbReference>
<feature type="domain" description="RanBP2-type" evidence="4">
    <location>
        <begin position="73"/>
        <end position="103"/>
    </location>
</feature>
<proteinExistence type="predicted"/>
<reference evidence="5 6" key="1">
    <citation type="submission" date="2018-03" db="EMBL/GenBank/DDBJ databases">
        <title>The draft genome of Zobellella taiwanensis JCM 13381.</title>
        <authorList>
            <person name="Liu L."/>
            <person name="Li L."/>
            <person name="Wang T."/>
            <person name="Zhang X."/>
            <person name="Liang L."/>
        </authorList>
    </citation>
    <scope>NUCLEOTIDE SEQUENCE [LARGE SCALE GENOMIC DNA]</scope>
    <source>
        <strain evidence="5 6">JCM 13381</strain>
    </source>
</reference>
<evidence type="ECO:0000256" key="3">
    <source>
        <dbReference type="ARBA" id="ARBA00022833"/>
    </source>
</evidence>
<dbReference type="PROSITE" id="PS50199">
    <property type="entry name" value="ZF_RANBP2_2"/>
    <property type="match status" value="1"/>
</dbReference>
<evidence type="ECO:0000256" key="2">
    <source>
        <dbReference type="ARBA" id="ARBA00022771"/>
    </source>
</evidence>
<dbReference type="Pfam" id="PF09413">
    <property type="entry name" value="DUF2007"/>
    <property type="match status" value="1"/>
</dbReference>
<gene>
    <name evidence="5" type="ORF">C7I36_10930</name>
</gene>